<protein>
    <recommendedName>
        <fullName evidence="10">Acyl-CoA dehydrogenase</fullName>
    </recommendedName>
</protein>
<dbReference type="Pfam" id="PF02771">
    <property type="entry name" value="Acyl-CoA_dh_N"/>
    <property type="match status" value="1"/>
</dbReference>
<feature type="domain" description="Acyl-CoA dehydrogenase/oxidase C-terminal" evidence="6">
    <location>
        <begin position="186"/>
        <end position="322"/>
    </location>
</feature>
<dbReference type="Proteomes" id="UP000567922">
    <property type="component" value="Unassembled WGS sequence"/>
</dbReference>
<evidence type="ECO:0000259" key="6">
    <source>
        <dbReference type="Pfam" id="PF00441"/>
    </source>
</evidence>
<dbReference type="PANTHER" id="PTHR43884">
    <property type="entry name" value="ACYL-COA DEHYDROGENASE"/>
    <property type="match status" value="1"/>
</dbReference>
<dbReference type="GO" id="GO:0003995">
    <property type="term" value="F:acyl-CoA dehydrogenase activity"/>
    <property type="evidence" value="ECO:0007669"/>
    <property type="project" value="TreeGrafter"/>
</dbReference>
<comment type="cofactor">
    <cofactor evidence="1">
        <name>FAD</name>
        <dbReference type="ChEBI" id="CHEBI:57692"/>
    </cofactor>
</comment>
<dbReference type="GO" id="GO:0050660">
    <property type="term" value="F:flavin adenine dinucleotide binding"/>
    <property type="evidence" value="ECO:0007669"/>
    <property type="project" value="InterPro"/>
</dbReference>
<evidence type="ECO:0000259" key="7">
    <source>
        <dbReference type="Pfam" id="PF02771"/>
    </source>
</evidence>
<proteinExistence type="inferred from homology"/>
<dbReference type="EMBL" id="JACHWS010000003">
    <property type="protein sequence ID" value="MBB3039266.1"/>
    <property type="molecule type" value="Genomic_DNA"/>
</dbReference>
<dbReference type="SUPFAM" id="SSF56645">
    <property type="entry name" value="Acyl-CoA dehydrogenase NM domain-like"/>
    <property type="match status" value="1"/>
</dbReference>
<comment type="caution">
    <text evidence="8">The sequence shown here is derived from an EMBL/GenBank/DDBJ whole genome shotgun (WGS) entry which is preliminary data.</text>
</comment>
<evidence type="ECO:0000313" key="8">
    <source>
        <dbReference type="EMBL" id="MBB3039266.1"/>
    </source>
</evidence>
<evidence type="ECO:0008006" key="10">
    <source>
        <dbReference type="Google" id="ProtNLM"/>
    </source>
</evidence>
<keyword evidence="5" id="KW-0560">Oxidoreductase</keyword>
<evidence type="ECO:0000256" key="2">
    <source>
        <dbReference type="ARBA" id="ARBA00009347"/>
    </source>
</evidence>
<gene>
    <name evidence="8" type="ORF">FHU29_003735</name>
</gene>
<dbReference type="OrthoDB" id="8677713at2"/>
<dbReference type="Pfam" id="PF00441">
    <property type="entry name" value="Acyl-CoA_dh_1"/>
    <property type="match status" value="1"/>
</dbReference>
<evidence type="ECO:0000313" key="9">
    <source>
        <dbReference type="Proteomes" id="UP000567922"/>
    </source>
</evidence>
<keyword evidence="9" id="KW-1185">Reference proteome</keyword>
<organism evidence="8 9">
    <name type="scientific">Hoyosella altamirensis</name>
    <dbReference type="NCBI Taxonomy" id="616997"/>
    <lineage>
        <taxon>Bacteria</taxon>
        <taxon>Bacillati</taxon>
        <taxon>Actinomycetota</taxon>
        <taxon>Actinomycetes</taxon>
        <taxon>Mycobacteriales</taxon>
        <taxon>Hoyosellaceae</taxon>
        <taxon>Hoyosella</taxon>
    </lineage>
</organism>
<name>A0A839RSX3_9ACTN</name>
<dbReference type="PANTHER" id="PTHR43884:SF20">
    <property type="entry name" value="ACYL-COA DEHYDROGENASE FADE28"/>
    <property type="match status" value="1"/>
</dbReference>
<evidence type="ECO:0000256" key="3">
    <source>
        <dbReference type="ARBA" id="ARBA00022630"/>
    </source>
</evidence>
<dbReference type="Gene3D" id="1.20.140.10">
    <property type="entry name" value="Butyryl-CoA Dehydrogenase, subunit A, domain 3"/>
    <property type="match status" value="1"/>
</dbReference>
<dbReference type="SUPFAM" id="SSF47203">
    <property type="entry name" value="Acyl-CoA dehydrogenase C-terminal domain-like"/>
    <property type="match status" value="1"/>
</dbReference>
<evidence type="ECO:0000256" key="5">
    <source>
        <dbReference type="ARBA" id="ARBA00023002"/>
    </source>
</evidence>
<feature type="domain" description="Acyl-CoA dehydrogenase/oxidase N-terminal" evidence="7">
    <location>
        <begin position="7"/>
        <end position="116"/>
    </location>
</feature>
<accession>A0A839RSX3</accession>
<dbReference type="InterPro" id="IPR009075">
    <property type="entry name" value="AcylCo_DH/oxidase_C"/>
</dbReference>
<dbReference type="InterPro" id="IPR036250">
    <property type="entry name" value="AcylCo_DH-like_C"/>
</dbReference>
<dbReference type="Gene3D" id="1.10.540.10">
    <property type="entry name" value="Acyl-CoA dehydrogenase/oxidase, N-terminal domain"/>
    <property type="match status" value="1"/>
</dbReference>
<dbReference type="InterPro" id="IPR013786">
    <property type="entry name" value="AcylCoA_DH/ox_N"/>
</dbReference>
<evidence type="ECO:0000256" key="1">
    <source>
        <dbReference type="ARBA" id="ARBA00001974"/>
    </source>
</evidence>
<dbReference type="AlphaFoldDB" id="A0A839RSX3"/>
<dbReference type="InterPro" id="IPR037069">
    <property type="entry name" value="AcylCoA_DH/ox_N_sf"/>
</dbReference>
<sequence>MNFTLSTEHRDFAASIGHLLETSDVPGAIRSWSGGEHGPGLKLWQELANLGVSALVIPEKHDGAGADAVDLTVAFEVLGYHAVPGPIVESFAAVPMLLRSEETLAERWLPALARGESVATLAMPPHTPFALDADIADVRLIADGATLAEFVPGVLERSVDEARRLFRLEPQRQLARLATDGACAAFDAAVLASAAQLLGLGQRILDDTVAYAKQRRQYGKPIGQYQAIKHMLADVATALELARPLVHGAAVAVASGAATQARDVSAARVATAKAAYLGARTGLQVHGAIGYTAEHDLGQCFTKVRALQTTWGTQAFHRDRVLCAVMSGAAA</sequence>
<evidence type="ECO:0000256" key="4">
    <source>
        <dbReference type="ARBA" id="ARBA00022827"/>
    </source>
</evidence>
<keyword evidence="4" id="KW-0274">FAD</keyword>
<dbReference type="InterPro" id="IPR009100">
    <property type="entry name" value="AcylCoA_DH/oxidase_NM_dom_sf"/>
</dbReference>
<comment type="similarity">
    <text evidence="2">Belongs to the acyl-CoA dehydrogenase family.</text>
</comment>
<reference evidence="8 9" key="1">
    <citation type="submission" date="2020-08" db="EMBL/GenBank/DDBJ databases">
        <title>Sequencing the genomes of 1000 actinobacteria strains.</title>
        <authorList>
            <person name="Klenk H.-P."/>
        </authorList>
    </citation>
    <scope>NUCLEOTIDE SEQUENCE [LARGE SCALE GENOMIC DNA]</scope>
    <source>
        <strain evidence="8 9">DSM 45258</strain>
    </source>
</reference>
<dbReference type="RefSeq" id="WP_064442534.1">
    <property type="nucleotide sequence ID" value="NZ_BDDI01000028.1"/>
</dbReference>
<keyword evidence="3" id="KW-0285">Flavoprotein</keyword>